<evidence type="ECO:0000313" key="5">
    <source>
        <dbReference type="Proteomes" id="UP000622245"/>
    </source>
</evidence>
<dbReference type="SUPFAM" id="SSF47336">
    <property type="entry name" value="ACP-like"/>
    <property type="match status" value="1"/>
</dbReference>
<dbReference type="Pfam" id="PF00550">
    <property type="entry name" value="PP-binding"/>
    <property type="match status" value="1"/>
</dbReference>
<keyword evidence="5" id="KW-1185">Reference proteome</keyword>
<feature type="domain" description="Carrier" evidence="3">
    <location>
        <begin position="21"/>
        <end position="69"/>
    </location>
</feature>
<sequence>MSSTLADFDAAIATYAIGSFDDTTLLPEAGIDSLSLLRLAVRFAGTEDAEIDAARLVEIRSVGDLKAWLHQLASTPSSGGAPSDGR</sequence>
<proteinExistence type="predicted"/>
<dbReference type="InterPro" id="IPR036736">
    <property type="entry name" value="ACP-like_sf"/>
</dbReference>
<protein>
    <submittedName>
        <fullName evidence="4">Acyl carrier protein</fullName>
    </submittedName>
</protein>
<evidence type="ECO:0000256" key="2">
    <source>
        <dbReference type="ARBA" id="ARBA00022553"/>
    </source>
</evidence>
<reference evidence="4 5" key="1">
    <citation type="submission" date="2021-01" db="EMBL/GenBank/DDBJ databases">
        <title>Draft genome sequence of Micromonospora sp. strain STR1s_6.</title>
        <authorList>
            <person name="Karlyshev A."/>
            <person name="Jawad R."/>
        </authorList>
    </citation>
    <scope>NUCLEOTIDE SEQUENCE [LARGE SCALE GENOMIC DNA]</scope>
    <source>
        <strain evidence="4 5">STR1S-6</strain>
    </source>
</reference>
<comment type="caution">
    <text evidence="4">The sequence shown here is derived from an EMBL/GenBank/DDBJ whole genome shotgun (WGS) entry which is preliminary data.</text>
</comment>
<dbReference type="Proteomes" id="UP000622245">
    <property type="component" value="Unassembled WGS sequence"/>
</dbReference>
<evidence type="ECO:0000256" key="1">
    <source>
        <dbReference type="ARBA" id="ARBA00022450"/>
    </source>
</evidence>
<evidence type="ECO:0000313" key="4">
    <source>
        <dbReference type="EMBL" id="MBM0274285.1"/>
    </source>
</evidence>
<dbReference type="InterPro" id="IPR009081">
    <property type="entry name" value="PP-bd_ACP"/>
</dbReference>
<accession>A0ABS1YA88</accession>
<gene>
    <name evidence="4" type="ORF">JM949_01805</name>
</gene>
<dbReference type="InterPro" id="IPR006162">
    <property type="entry name" value="Ppantetheine_attach_site"/>
</dbReference>
<dbReference type="Gene3D" id="1.10.1200.10">
    <property type="entry name" value="ACP-like"/>
    <property type="match status" value="1"/>
</dbReference>
<evidence type="ECO:0000259" key="3">
    <source>
        <dbReference type="Pfam" id="PF00550"/>
    </source>
</evidence>
<keyword evidence="2" id="KW-0597">Phosphoprotein</keyword>
<name>A0ABS1YA88_9ACTN</name>
<dbReference type="EMBL" id="JAEVHL010000004">
    <property type="protein sequence ID" value="MBM0274285.1"/>
    <property type="molecule type" value="Genomic_DNA"/>
</dbReference>
<organism evidence="4 5">
    <name type="scientific">Micromonospora tarensis</name>
    <dbReference type="NCBI Taxonomy" id="2806100"/>
    <lineage>
        <taxon>Bacteria</taxon>
        <taxon>Bacillati</taxon>
        <taxon>Actinomycetota</taxon>
        <taxon>Actinomycetes</taxon>
        <taxon>Micromonosporales</taxon>
        <taxon>Micromonosporaceae</taxon>
        <taxon>Micromonospora</taxon>
    </lineage>
</organism>
<dbReference type="PROSITE" id="PS00012">
    <property type="entry name" value="PHOSPHOPANTETHEINE"/>
    <property type="match status" value="1"/>
</dbReference>
<keyword evidence="1" id="KW-0596">Phosphopantetheine</keyword>
<dbReference type="RefSeq" id="WP_203146711.1">
    <property type="nucleotide sequence ID" value="NZ_JAEVHL010000004.1"/>
</dbReference>